<organism evidence="2 3">
    <name type="scientific">Haemonchus contortus</name>
    <name type="common">Barber pole worm</name>
    <dbReference type="NCBI Taxonomy" id="6289"/>
    <lineage>
        <taxon>Eukaryota</taxon>
        <taxon>Metazoa</taxon>
        <taxon>Ecdysozoa</taxon>
        <taxon>Nematoda</taxon>
        <taxon>Chromadorea</taxon>
        <taxon>Rhabditida</taxon>
        <taxon>Rhabditina</taxon>
        <taxon>Rhabditomorpha</taxon>
        <taxon>Strongyloidea</taxon>
        <taxon>Trichostrongylidae</taxon>
        <taxon>Haemonchus</taxon>
    </lineage>
</organism>
<evidence type="ECO:0000313" key="3">
    <source>
        <dbReference type="WBParaSite" id="HCON_00111110-00001"/>
    </source>
</evidence>
<dbReference type="AlphaFoldDB" id="A0A7I4YK82"/>
<sequence length="92" mass="10740">MRSEQEARFTINAARTGRDEFRESKSNKGLDNHEIKYEQSLKGSEKKVNNMESCRDRRELESTKIGDINKLSRKMLHTGSERHQLRTGTVKM</sequence>
<keyword evidence="2" id="KW-1185">Reference proteome</keyword>
<protein>
    <submittedName>
        <fullName evidence="3">Ovule protein</fullName>
    </submittedName>
</protein>
<accession>A0A7I4YK82</accession>
<name>A0A7I4YK82_HAECO</name>
<reference evidence="3" key="1">
    <citation type="submission" date="2020-12" db="UniProtKB">
        <authorList>
            <consortium name="WormBaseParasite"/>
        </authorList>
    </citation>
    <scope>IDENTIFICATION</scope>
    <source>
        <strain evidence="3">MHco3</strain>
    </source>
</reference>
<evidence type="ECO:0000313" key="2">
    <source>
        <dbReference type="Proteomes" id="UP000025227"/>
    </source>
</evidence>
<feature type="compositionally biased region" description="Basic and acidic residues" evidence="1">
    <location>
        <begin position="16"/>
        <end position="35"/>
    </location>
</feature>
<feature type="region of interest" description="Disordered" evidence="1">
    <location>
        <begin position="1"/>
        <end position="35"/>
    </location>
</feature>
<proteinExistence type="predicted"/>
<evidence type="ECO:0000256" key="1">
    <source>
        <dbReference type="SAM" id="MobiDB-lite"/>
    </source>
</evidence>
<dbReference type="Proteomes" id="UP000025227">
    <property type="component" value="Unplaced"/>
</dbReference>
<dbReference type="WBParaSite" id="HCON_00111110-00001">
    <property type="protein sequence ID" value="HCON_00111110-00001"/>
    <property type="gene ID" value="HCON_00111110"/>
</dbReference>